<dbReference type="AlphaFoldDB" id="A0A6A4GCM0"/>
<dbReference type="EMBL" id="ML770606">
    <property type="protein sequence ID" value="KAE9383254.1"/>
    <property type="molecule type" value="Genomic_DNA"/>
</dbReference>
<keyword evidence="2" id="KW-1185">Reference proteome</keyword>
<dbReference type="Proteomes" id="UP000799118">
    <property type="component" value="Unassembled WGS sequence"/>
</dbReference>
<accession>A0A6A4GCM0</accession>
<evidence type="ECO:0000313" key="2">
    <source>
        <dbReference type="Proteomes" id="UP000799118"/>
    </source>
</evidence>
<reference evidence="1" key="1">
    <citation type="journal article" date="2019" name="Environ. Microbiol.">
        <title>Fungal ecological strategies reflected in gene transcription - a case study of two litter decomposers.</title>
        <authorList>
            <person name="Barbi F."/>
            <person name="Kohler A."/>
            <person name="Barry K."/>
            <person name="Baskaran P."/>
            <person name="Daum C."/>
            <person name="Fauchery L."/>
            <person name="Ihrmark K."/>
            <person name="Kuo A."/>
            <person name="LaButti K."/>
            <person name="Lipzen A."/>
            <person name="Morin E."/>
            <person name="Grigoriev I.V."/>
            <person name="Henrissat B."/>
            <person name="Lindahl B."/>
            <person name="Martin F."/>
        </authorList>
    </citation>
    <scope>NUCLEOTIDE SEQUENCE</scope>
    <source>
        <strain evidence="1">JB14</strain>
    </source>
</reference>
<protein>
    <submittedName>
        <fullName evidence="1">Uncharacterized protein</fullName>
    </submittedName>
</protein>
<proteinExistence type="predicted"/>
<sequence length="117" mass="13171">MLDIHLIEAEKDIVIPWIRSFIEPALNRDGSTHPLRRFTLVMEPIHSSNTVPGRMESECDQYGILDVLFANPVFSSLEMVNIALKGTKQIPSGFVETLEAKLPFLKDSYKLNVDVDG</sequence>
<evidence type="ECO:0000313" key="1">
    <source>
        <dbReference type="EMBL" id="KAE9383254.1"/>
    </source>
</evidence>
<gene>
    <name evidence="1" type="ORF">BT96DRAFT_1027302</name>
</gene>
<name>A0A6A4GCM0_9AGAR</name>
<organism evidence="1 2">
    <name type="scientific">Gymnopus androsaceus JB14</name>
    <dbReference type="NCBI Taxonomy" id="1447944"/>
    <lineage>
        <taxon>Eukaryota</taxon>
        <taxon>Fungi</taxon>
        <taxon>Dikarya</taxon>
        <taxon>Basidiomycota</taxon>
        <taxon>Agaricomycotina</taxon>
        <taxon>Agaricomycetes</taxon>
        <taxon>Agaricomycetidae</taxon>
        <taxon>Agaricales</taxon>
        <taxon>Marasmiineae</taxon>
        <taxon>Omphalotaceae</taxon>
        <taxon>Gymnopus</taxon>
    </lineage>
</organism>